<dbReference type="GO" id="GO:0005794">
    <property type="term" value="C:Golgi apparatus"/>
    <property type="evidence" value="ECO:0007669"/>
    <property type="project" value="TreeGrafter"/>
</dbReference>
<accession>A0A3P7JEH5</accession>
<name>A0A3P7JEH5_STRVU</name>
<organism evidence="3 4">
    <name type="scientific">Strongylus vulgaris</name>
    <name type="common">Blood worm</name>
    <dbReference type="NCBI Taxonomy" id="40348"/>
    <lineage>
        <taxon>Eukaryota</taxon>
        <taxon>Metazoa</taxon>
        <taxon>Ecdysozoa</taxon>
        <taxon>Nematoda</taxon>
        <taxon>Chromadorea</taxon>
        <taxon>Rhabditida</taxon>
        <taxon>Rhabditina</taxon>
        <taxon>Rhabditomorpha</taxon>
        <taxon>Strongyloidea</taxon>
        <taxon>Strongylidae</taxon>
        <taxon>Strongylus</taxon>
    </lineage>
</organism>
<keyword evidence="1" id="KW-0880">Kelch repeat</keyword>
<sequence>MSASILLIGGCTDGAEVGALRSIEEVTFQRTSSGLNISSRLECSGVVIGGFNGTDCLKTMELFRLNNDQIALKRLDDIPFRLKNSVAAAVDNDSILLFGGWDEARTMRTVFRLKFNKEKWSYNIYMESLLPYEVEAHCCVYHKGYIYIIGGYDGVSVVNTIIRYSVDERTCEQWGPENDEDK</sequence>
<dbReference type="PANTHER" id="PTHR46376">
    <property type="entry name" value="LEUCINE-ZIPPER-LIKE TRANSCRIPTIONAL REGULATOR 1"/>
    <property type="match status" value="1"/>
</dbReference>
<dbReference type="InterPro" id="IPR015915">
    <property type="entry name" value="Kelch-typ_b-propeller"/>
</dbReference>
<gene>
    <name evidence="3" type="ORF">SVUK_LOCUS13427</name>
</gene>
<protein>
    <recommendedName>
        <fullName evidence="5">Kelch repeat protein</fullName>
    </recommendedName>
</protein>
<dbReference type="EMBL" id="UYYB01101924">
    <property type="protein sequence ID" value="VDM78429.1"/>
    <property type="molecule type" value="Genomic_DNA"/>
</dbReference>
<evidence type="ECO:0000256" key="1">
    <source>
        <dbReference type="ARBA" id="ARBA00022441"/>
    </source>
</evidence>
<keyword evidence="4" id="KW-1185">Reference proteome</keyword>
<keyword evidence="2" id="KW-0677">Repeat</keyword>
<dbReference type="PANTHER" id="PTHR46376:SF1">
    <property type="entry name" value="LEUCINE-ZIPPER-LIKE TRANSCRIPTIONAL REGULATOR 1"/>
    <property type="match status" value="1"/>
</dbReference>
<evidence type="ECO:0008006" key="5">
    <source>
        <dbReference type="Google" id="ProtNLM"/>
    </source>
</evidence>
<evidence type="ECO:0000256" key="2">
    <source>
        <dbReference type="ARBA" id="ARBA00022737"/>
    </source>
</evidence>
<dbReference type="SUPFAM" id="SSF117281">
    <property type="entry name" value="Kelch motif"/>
    <property type="match status" value="1"/>
</dbReference>
<dbReference type="AlphaFoldDB" id="A0A3P7JEH5"/>
<proteinExistence type="predicted"/>
<evidence type="ECO:0000313" key="3">
    <source>
        <dbReference type="EMBL" id="VDM78429.1"/>
    </source>
</evidence>
<dbReference type="InterPro" id="IPR051568">
    <property type="entry name" value="LZTR1/Attractin"/>
</dbReference>
<dbReference type="Pfam" id="PF24681">
    <property type="entry name" value="Kelch_KLHDC2_KLHL20_DRC7"/>
    <property type="match status" value="1"/>
</dbReference>
<evidence type="ECO:0000313" key="4">
    <source>
        <dbReference type="Proteomes" id="UP000270094"/>
    </source>
</evidence>
<dbReference type="Gene3D" id="2.120.10.80">
    <property type="entry name" value="Kelch-type beta propeller"/>
    <property type="match status" value="1"/>
</dbReference>
<dbReference type="Proteomes" id="UP000270094">
    <property type="component" value="Unassembled WGS sequence"/>
</dbReference>
<dbReference type="OrthoDB" id="45365at2759"/>
<reference evidence="3 4" key="1">
    <citation type="submission" date="2018-11" db="EMBL/GenBank/DDBJ databases">
        <authorList>
            <consortium name="Pathogen Informatics"/>
        </authorList>
    </citation>
    <scope>NUCLEOTIDE SEQUENCE [LARGE SCALE GENOMIC DNA]</scope>
</reference>